<accession>A0A9W4QYR8</accession>
<dbReference type="RefSeq" id="WP_261592889.1">
    <property type="nucleotide sequence ID" value="NZ_CAMAPC010000007.1"/>
</dbReference>
<dbReference type="PANTHER" id="PTHR31131">
    <property type="entry name" value="CHROMOSOME 1, WHOLE GENOME SHOTGUN SEQUENCE"/>
    <property type="match status" value="1"/>
</dbReference>
<dbReference type="Pfam" id="PF13840">
    <property type="entry name" value="ACT_7"/>
    <property type="match status" value="1"/>
</dbReference>
<keyword evidence="5" id="KW-1185">Reference proteome</keyword>
<dbReference type="PIRSF" id="PIRSF008459">
    <property type="entry name" value="UCP008459"/>
    <property type="match status" value="1"/>
</dbReference>
<gene>
    <name evidence="4" type="ORF">PSECIP111854_02298</name>
    <name evidence="3" type="ORF">PSECIP111951_01737</name>
</gene>
<evidence type="ECO:0000313" key="6">
    <source>
        <dbReference type="Proteomes" id="UP001152485"/>
    </source>
</evidence>
<reference evidence="4 6" key="1">
    <citation type="submission" date="2022-07" db="EMBL/GenBank/DDBJ databases">
        <authorList>
            <person name="Criscuolo A."/>
        </authorList>
    </citation>
    <scope>NUCLEOTIDE SEQUENCE</scope>
    <source>
        <strain evidence="6">CIP 111951</strain>
        <strain evidence="4">CIP111854</strain>
        <strain evidence="3">CIP111951</strain>
    </source>
</reference>
<dbReference type="Gene3D" id="3.30.2130.10">
    <property type="entry name" value="VC0802-like"/>
    <property type="match status" value="1"/>
</dbReference>
<feature type="domain" description="CASTOR ACT" evidence="1">
    <location>
        <begin position="59"/>
        <end position="119"/>
    </location>
</feature>
<dbReference type="Pfam" id="PF21631">
    <property type="entry name" value="A9CJY8-like_N"/>
    <property type="match status" value="1"/>
</dbReference>
<sequence>MSKQTLQLLNQTFTIHSLDCDAAIPSAVVNANIFFIAKTEDELSVVCPSNIQLDSFAAEGDWKALEVIGPLGFSLTGIMANISGVLAKAQISIFSVSTYDTDYILVKQQQIDAAIKALKKDGYLVL</sequence>
<dbReference type="EMBL" id="CAMAPD010000007">
    <property type="protein sequence ID" value="CAH9057774.1"/>
    <property type="molecule type" value="Genomic_DNA"/>
</dbReference>
<dbReference type="InterPro" id="IPR049447">
    <property type="entry name" value="A9CJY8-like_N"/>
</dbReference>
<evidence type="ECO:0000259" key="1">
    <source>
        <dbReference type="Pfam" id="PF13840"/>
    </source>
</evidence>
<proteinExistence type="predicted"/>
<dbReference type="EMBL" id="CAMAPC010000007">
    <property type="protein sequence ID" value="CAH9058913.1"/>
    <property type="molecule type" value="Genomic_DNA"/>
</dbReference>
<evidence type="ECO:0000313" key="4">
    <source>
        <dbReference type="EMBL" id="CAH9058913.1"/>
    </source>
</evidence>
<comment type="caution">
    <text evidence="4">The sequence shown here is derived from an EMBL/GenBank/DDBJ whole genome shotgun (WGS) entry which is preliminary data.</text>
</comment>
<evidence type="ECO:0000259" key="2">
    <source>
        <dbReference type="Pfam" id="PF21631"/>
    </source>
</evidence>
<dbReference type="SUPFAM" id="SSF55021">
    <property type="entry name" value="ACT-like"/>
    <property type="match status" value="2"/>
</dbReference>
<dbReference type="InterPro" id="IPR027795">
    <property type="entry name" value="CASTOR_ACT_dom"/>
</dbReference>
<evidence type="ECO:0000313" key="5">
    <source>
        <dbReference type="Proteomes" id="UP001152467"/>
    </source>
</evidence>
<dbReference type="AlphaFoldDB" id="A0A9W4QYR8"/>
<organism evidence="4 5">
    <name type="scientific">Pseudoalteromonas holothuriae</name>
    <dbReference type="NCBI Taxonomy" id="2963714"/>
    <lineage>
        <taxon>Bacteria</taxon>
        <taxon>Pseudomonadati</taxon>
        <taxon>Pseudomonadota</taxon>
        <taxon>Gammaproteobacteria</taxon>
        <taxon>Alteromonadales</taxon>
        <taxon>Pseudoalteromonadaceae</taxon>
        <taxon>Pseudoalteromonas</taxon>
    </lineage>
</organism>
<feature type="domain" description="A9CJY8-like N-terminal" evidence="2">
    <location>
        <begin position="12"/>
        <end position="50"/>
    </location>
</feature>
<evidence type="ECO:0000313" key="3">
    <source>
        <dbReference type="EMBL" id="CAH9057774.1"/>
    </source>
</evidence>
<dbReference type="Proteomes" id="UP001152467">
    <property type="component" value="Unassembled WGS sequence"/>
</dbReference>
<name>A0A9W4QYR8_9GAMM</name>
<dbReference type="InterPro" id="IPR016540">
    <property type="entry name" value="UCP008459"/>
</dbReference>
<dbReference type="Proteomes" id="UP001152485">
    <property type="component" value="Unassembled WGS sequence"/>
</dbReference>
<protein>
    <submittedName>
        <fullName evidence="4">Uncharacterized protein</fullName>
    </submittedName>
</protein>
<dbReference type="PANTHER" id="PTHR31131:SF6">
    <property type="entry name" value="CASTOR ACT DOMAIN-CONTAINING PROTEIN"/>
    <property type="match status" value="1"/>
</dbReference>
<dbReference type="InterPro" id="IPR045865">
    <property type="entry name" value="ACT-like_dom_sf"/>
</dbReference>
<dbReference type="InterPro" id="IPR051719">
    <property type="entry name" value="CASTOR_mTORC1"/>
</dbReference>